<evidence type="ECO:0000256" key="2">
    <source>
        <dbReference type="ARBA" id="ARBA00022475"/>
    </source>
</evidence>
<evidence type="ECO:0000256" key="4">
    <source>
        <dbReference type="ARBA" id="ARBA00022989"/>
    </source>
</evidence>
<feature type="domain" description="Copper resistance protein D" evidence="8">
    <location>
        <begin position="255"/>
        <end position="349"/>
    </location>
</feature>
<dbReference type="InterPro" id="IPR032694">
    <property type="entry name" value="CopC/D"/>
</dbReference>
<dbReference type="Pfam" id="PF09678">
    <property type="entry name" value="Caa3_CtaG"/>
    <property type="match status" value="1"/>
</dbReference>
<proteinExistence type="predicted"/>
<feature type="region of interest" description="Disordered" evidence="6">
    <location>
        <begin position="1"/>
        <end position="21"/>
    </location>
</feature>
<dbReference type="PANTHER" id="PTHR34820">
    <property type="entry name" value="INNER MEMBRANE PROTEIN YEBZ"/>
    <property type="match status" value="1"/>
</dbReference>
<feature type="compositionally biased region" description="Polar residues" evidence="6">
    <location>
        <begin position="1"/>
        <end position="10"/>
    </location>
</feature>
<feature type="transmembrane region" description="Helical" evidence="7">
    <location>
        <begin position="573"/>
        <end position="603"/>
    </location>
</feature>
<feature type="transmembrane region" description="Helical" evidence="7">
    <location>
        <begin position="502"/>
        <end position="526"/>
    </location>
</feature>
<dbReference type="Pfam" id="PF05425">
    <property type="entry name" value="CopD"/>
    <property type="match status" value="1"/>
</dbReference>
<sequence length="684" mass="70237">MSSPSSSATGSVRPAPRPGARPQRPALVLAAVGAALVTAVLLALLGLALSGGLRPSALLDPGPLVRWGLPVVRVVHDLAAAVAVGGLVLASVVLPAPSAAWTRAVRIGATAAGVWAVAALLVLVLTAMDVLGAAPGAPGFGAQLGQFATEIDLGRALLATTVLAAVVATIGAAATSMTGAAAGAVLSLVALLPLSLSGHAAGSASHMTAVSSLGMHLVGVTLWVGGLVVLVAVAPLTGVRRGAGAGEKVVDLATVTARYSTIALACFGLVALSGVVNAAVRLGGFGALGSPYGLLVVAKVVLLLVLAGLGVWHRRRTVPTIGRSPHAFLRLAAVEVAVMGAALGLGVALSRSPTPVPDAAPGVSPAAELLGEAVPPPLSTVNWFVQVSPDLLWLVVGATVLVGYLVLVRRLRRRGDRWPVGRTLWWVLGCVLLFFVTSGGPAAYGRLTFSSHMLQHMLLTMAVPVPLVLGAPVTLVMRAVPSRRDGSRGLREWVLTLAHSRFLGVVGHPLVAAVLFAGSLIVFYYSPLFELALRTHVGHELMMVHFIGTGYLFASCLVGVDPGPHRPAYPLRLILLLATMGFHAFFGVALMQGSGLLAGSWFAAVSGLDGPALLADQQKGGGIAWGIGEVPTVLLLLGVAVAWSRSDGREVRRRDRAADRDGDRDLAEYNAMLARMADRDRQGR</sequence>
<feature type="transmembrane region" description="Helical" evidence="7">
    <location>
        <begin position="328"/>
        <end position="349"/>
    </location>
</feature>
<evidence type="ECO:0000256" key="6">
    <source>
        <dbReference type="SAM" id="MobiDB-lite"/>
    </source>
</evidence>
<feature type="transmembrane region" description="Helical" evidence="7">
    <location>
        <begin position="153"/>
        <end position="174"/>
    </location>
</feature>
<evidence type="ECO:0000313" key="10">
    <source>
        <dbReference type="Proteomes" id="UP001589748"/>
    </source>
</evidence>
<feature type="transmembrane region" description="Helical" evidence="7">
    <location>
        <begin position="623"/>
        <end position="644"/>
    </location>
</feature>
<comment type="subcellular location">
    <subcellularLocation>
        <location evidence="1">Cell membrane</location>
        <topology evidence="1">Multi-pass membrane protein</topology>
    </subcellularLocation>
</comment>
<dbReference type="Proteomes" id="UP001589748">
    <property type="component" value="Unassembled WGS sequence"/>
</dbReference>
<feature type="transmembrane region" description="Helical" evidence="7">
    <location>
        <begin position="213"/>
        <end position="238"/>
    </location>
</feature>
<feature type="transmembrane region" description="Helical" evidence="7">
    <location>
        <begin position="74"/>
        <end position="95"/>
    </location>
</feature>
<dbReference type="PANTHER" id="PTHR34820:SF4">
    <property type="entry name" value="INNER MEMBRANE PROTEIN YEBZ"/>
    <property type="match status" value="1"/>
</dbReference>
<keyword evidence="3 7" id="KW-0812">Transmembrane</keyword>
<dbReference type="EMBL" id="JBHMDM010000002">
    <property type="protein sequence ID" value="MFB9376120.1"/>
    <property type="molecule type" value="Genomic_DNA"/>
</dbReference>
<feature type="transmembrane region" description="Helical" evidence="7">
    <location>
        <begin position="391"/>
        <end position="411"/>
    </location>
</feature>
<keyword evidence="10" id="KW-1185">Reference proteome</keyword>
<feature type="transmembrane region" description="Helical" evidence="7">
    <location>
        <begin position="107"/>
        <end position="133"/>
    </location>
</feature>
<gene>
    <name evidence="9" type="ORF">ACFFVI_03975</name>
</gene>
<evidence type="ECO:0000256" key="3">
    <source>
        <dbReference type="ARBA" id="ARBA00022692"/>
    </source>
</evidence>
<feature type="transmembrane region" description="Helical" evidence="7">
    <location>
        <begin position="423"/>
        <end position="444"/>
    </location>
</feature>
<evidence type="ECO:0000259" key="8">
    <source>
        <dbReference type="Pfam" id="PF05425"/>
    </source>
</evidence>
<keyword evidence="5 7" id="KW-0472">Membrane</keyword>
<keyword evidence="4 7" id="KW-1133">Transmembrane helix</keyword>
<evidence type="ECO:0000256" key="7">
    <source>
        <dbReference type="SAM" id="Phobius"/>
    </source>
</evidence>
<evidence type="ECO:0000256" key="5">
    <source>
        <dbReference type="ARBA" id="ARBA00023136"/>
    </source>
</evidence>
<feature type="transmembrane region" description="Helical" evidence="7">
    <location>
        <begin position="456"/>
        <end position="481"/>
    </location>
</feature>
<name>A0ABV5LPV0_9ACTN</name>
<dbReference type="RefSeq" id="WP_380134596.1">
    <property type="nucleotide sequence ID" value="NZ_JBHLUI010000002.1"/>
</dbReference>
<keyword evidence="2" id="KW-1003">Cell membrane</keyword>
<evidence type="ECO:0000256" key="1">
    <source>
        <dbReference type="ARBA" id="ARBA00004651"/>
    </source>
</evidence>
<comment type="caution">
    <text evidence="9">The sequence shown here is derived from an EMBL/GenBank/DDBJ whole genome shotgun (WGS) entry which is preliminary data.</text>
</comment>
<protein>
    <submittedName>
        <fullName evidence="9">Cytochrome c oxidase assembly protein</fullName>
    </submittedName>
</protein>
<feature type="transmembrane region" description="Helical" evidence="7">
    <location>
        <begin position="292"/>
        <end position="312"/>
    </location>
</feature>
<evidence type="ECO:0000313" key="9">
    <source>
        <dbReference type="EMBL" id="MFB9376120.1"/>
    </source>
</evidence>
<dbReference type="InterPro" id="IPR019108">
    <property type="entry name" value="Caa3_assmbl_CtaG-rel"/>
</dbReference>
<accession>A0ABV5LPV0</accession>
<feature type="transmembrane region" description="Helical" evidence="7">
    <location>
        <begin position="541"/>
        <end position="561"/>
    </location>
</feature>
<dbReference type="InterPro" id="IPR008457">
    <property type="entry name" value="Cu-R_CopD_dom"/>
</dbReference>
<feature type="transmembrane region" description="Helical" evidence="7">
    <location>
        <begin position="181"/>
        <end position="201"/>
    </location>
</feature>
<feature type="transmembrane region" description="Helical" evidence="7">
    <location>
        <begin position="259"/>
        <end position="280"/>
    </location>
</feature>
<organism evidence="9 10">
    <name type="scientific">Kineococcus gynurae</name>
    <dbReference type="NCBI Taxonomy" id="452979"/>
    <lineage>
        <taxon>Bacteria</taxon>
        <taxon>Bacillati</taxon>
        <taxon>Actinomycetota</taxon>
        <taxon>Actinomycetes</taxon>
        <taxon>Kineosporiales</taxon>
        <taxon>Kineosporiaceae</taxon>
        <taxon>Kineococcus</taxon>
    </lineage>
</organism>
<reference evidence="9 10" key="1">
    <citation type="submission" date="2024-09" db="EMBL/GenBank/DDBJ databases">
        <authorList>
            <person name="Sun Q."/>
            <person name="Mori K."/>
        </authorList>
    </citation>
    <scope>NUCLEOTIDE SEQUENCE [LARGE SCALE GENOMIC DNA]</scope>
    <source>
        <strain evidence="9 10">TISTR 1856</strain>
    </source>
</reference>